<proteinExistence type="predicted"/>
<organism evidence="1 2">
    <name type="scientific">Sinorhizobium phage ort11</name>
    <dbReference type="NCBI Taxonomy" id="2599764"/>
    <lineage>
        <taxon>Viruses</taxon>
        <taxon>Duplodnaviria</taxon>
        <taxon>Heunggongvirae</taxon>
        <taxon>Uroviricota</taxon>
        <taxon>Caudoviricetes</taxon>
        <taxon>Schitoviridae</taxon>
        <taxon>Huelvavirus</taxon>
        <taxon>Huelvavirus ort11</taxon>
    </lineage>
</organism>
<reference evidence="2" key="1">
    <citation type="submission" date="2019-07" db="EMBL/GenBank/DDBJ databases">
        <authorList>
            <person name="Cubo M.T."/>
            <person name="Espuny M.D.R."/>
            <person name="Balsanelli E."/>
        </authorList>
    </citation>
    <scope>NUCLEOTIDE SEQUENCE [LARGE SCALE GENOMIC DNA]</scope>
</reference>
<dbReference type="Proteomes" id="UP000322838">
    <property type="component" value="Segment"/>
</dbReference>
<evidence type="ECO:0000313" key="1">
    <source>
        <dbReference type="EMBL" id="QEP29814.1"/>
    </source>
</evidence>
<dbReference type="EMBL" id="MN228696">
    <property type="protein sequence ID" value="QEP29814.1"/>
    <property type="molecule type" value="Genomic_DNA"/>
</dbReference>
<protein>
    <submittedName>
        <fullName evidence="1">Uncharacterized protein</fullName>
    </submittedName>
</protein>
<evidence type="ECO:0000313" key="2">
    <source>
        <dbReference type="Proteomes" id="UP000322838"/>
    </source>
</evidence>
<gene>
    <name evidence="1" type="ORF">Smphiort11_016</name>
</gene>
<name>A0A5C2H1B3_9CAUD</name>
<accession>A0A5C2H1B3</accession>
<sequence>MKIIAEIIIDEDQAKNRLIHITDDIRFAIAGALNLFRDGNGRHSAIIDYEVDVKIVED</sequence>
<keyword evidence="2" id="KW-1185">Reference proteome</keyword>